<sequence>RLSHSPTPERQVTTATVAPEPVVSKESTNEEKQTRSAPTQSSTSQHSSGTQRRKSTHHHVHPSRRPQHRQRPKTPVSSSPSSRSRSHSTSPSREKSTLEKSNTSVNHKPYRDLDEPGDDINFDNFDQFGVSGIQTFALRSRGLKAVSKPSQQRSTTSYLDLTDNLSSNIRSPTHSSSSLSHLSLKDRAIIDSSIPHERDPTTLIKQTASTNHESFNEQRTFANSFANIKFPYPVINDNRDLDTINRILKCRTKIRLQKQIEYVNGRIKIEKLKRTKCKTQREKEQAKKKMQFLIKDVQKLHSFMKTENRNFLKENATTSHNNSFEHTQHFEEENNDVDVENEQVEEEQLSLKDLLKVVGKKTIFNSDSEGETDSDKKQKYQDEVMQQPQVPVWPSQSDTRTVPNTQVSDPDFAQLQPPRYKRFDMMRL</sequence>
<dbReference type="EMBL" id="CAJOBC010093010">
    <property type="protein sequence ID" value="CAF4413596.1"/>
    <property type="molecule type" value="Genomic_DNA"/>
</dbReference>
<dbReference type="Proteomes" id="UP000681722">
    <property type="component" value="Unassembled WGS sequence"/>
</dbReference>
<dbReference type="Proteomes" id="UP000682733">
    <property type="component" value="Unassembled WGS sequence"/>
</dbReference>
<comment type="caution">
    <text evidence="3">The sequence shown here is derived from an EMBL/GenBank/DDBJ whole genome shotgun (WGS) entry which is preliminary data.</text>
</comment>
<feature type="compositionally biased region" description="Polar residues" evidence="1">
    <location>
        <begin position="395"/>
        <end position="408"/>
    </location>
</feature>
<evidence type="ECO:0000313" key="2">
    <source>
        <dbReference type="EMBL" id="CAF1454946.1"/>
    </source>
</evidence>
<dbReference type="Proteomes" id="UP000663829">
    <property type="component" value="Unassembled WGS sequence"/>
</dbReference>
<dbReference type="EMBL" id="CAJOBA010051847">
    <property type="protein sequence ID" value="CAF4249051.1"/>
    <property type="molecule type" value="Genomic_DNA"/>
</dbReference>
<evidence type="ECO:0000256" key="1">
    <source>
        <dbReference type="SAM" id="MobiDB-lite"/>
    </source>
</evidence>
<organism evidence="3 6">
    <name type="scientific">Didymodactylos carnosus</name>
    <dbReference type="NCBI Taxonomy" id="1234261"/>
    <lineage>
        <taxon>Eukaryota</taxon>
        <taxon>Metazoa</taxon>
        <taxon>Spiralia</taxon>
        <taxon>Gnathifera</taxon>
        <taxon>Rotifera</taxon>
        <taxon>Eurotatoria</taxon>
        <taxon>Bdelloidea</taxon>
        <taxon>Philodinida</taxon>
        <taxon>Philodinidae</taxon>
        <taxon>Didymodactylos</taxon>
    </lineage>
</organism>
<feature type="region of interest" description="Disordered" evidence="1">
    <location>
        <begin position="365"/>
        <end position="428"/>
    </location>
</feature>
<reference evidence="3" key="1">
    <citation type="submission" date="2021-02" db="EMBL/GenBank/DDBJ databases">
        <authorList>
            <person name="Nowell W R."/>
        </authorList>
    </citation>
    <scope>NUCLEOTIDE SEQUENCE</scope>
</reference>
<feature type="compositionally biased region" description="Low complexity" evidence="1">
    <location>
        <begin position="39"/>
        <end position="50"/>
    </location>
</feature>
<protein>
    <submittedName>
        <fullName evidence="3">Uncharacterized protein</fullName>
    </submittedName>
</protein>
<keyword evidence="6" id="KW-1185">Reference proteome</keyword>
<feature type="non-terminal residue" evidence="3">
    <location>
        <position position="1"/>
    </location>
</feature>
<gene>
    <name evidence="3" type="ORF">GPM918_LOCUS39285</name>
    <name evidence="2" type="ORF">OVA965_LOCUS34991</name>
    <name evidence="5" type="ORF">SRO942_LOCUS40152</name>
    <name evidence="4" type="ORF">TMI583_LOCUS35944</name>
</gene>
<feature type="compositionally biased region" description="Low complexity" evidence="1">
    <location>
        <begin position="384"/>
        <end position="394"/>
    </location>
</feature>
<feature type="region of interest" description="Disordered" evidence="1">
    <location>
        <begin position="1"/>
        <end position="118"/>
    </location>
</feature>
<evidence type="ECO:0000313" key="5">
    <source>
        <dbReference type="EMBL" id="CAF4413596.1"/>
    </source>
</evidence>
<feature type="compositionally biased region" description="Basic and acidic residues" evidence="1">
    <location>
        <begin position="373"/>
        <end position="382"/>
    </location>
</feature>
<accession>A0A815X787</accession>
<evidence type="ECO:0000313" key="4">
    <source>
        <dbReference type="EMBL" id="CAF4249051.1"/>
    </source>
</evidence>
<feature type="compositionally biased region" description="Low complexity" evidence="1">
    <location>
        <begin position="73"/>
        <end position="91"/>
    </location>
</feature>
<dbReference type="Proteomes" id="UP000677228">
    <property type="component" value="Unassembled WGS sequence"/>
</dbReference>
<evidence type="ECO:0000313" key="6">
    <source>
        <dbReference type="Proteomes" id="UP000663829"/>
    </source>
</evidence>
<proteinExistence type="predicted"/>
<feature type="compositionally biased region" description="Polar residues" evidence="1">
    <location>
        <begin position="1"/>
        <end position="11"/>
    </location>
</feature>
<dbReference type="EMBL" id="CAJNOK010029995">
    <property type="protein sequence ID" value="CAF1454946.1"/>
    <property type="molecule type" value="Genomic_DNA"/>
</dbReference>
<name>A0A815X787_9BILA</name>
<feature type="compositionally biased region" description="Basic residues" evidence="1">
    <location>
        <begin position="51"/>
        <end position="72"/>
    </location>
</feature>
<dbReference type="AlphaFoldDB" id="A0A815X787"/>
<dbReference type="EMBL" id="CAJNOQ010027318">
    <property type="protein sequence ID" value="CAF1552500.1"/>
    <property type="molecule type" value="Genomic_DNA"/>
</dbReference>
<dbReference type="OrthoDB" id="10047311at2759"/>
<evidence type="ECO:0000313" key="3">
    <source>
        <dbReference type="EMBL" id="CAF1552500.1"/>
    </source>
</evidence>
<feature type="compositionally biased region" description="Low complexity" evidence="1">
    <location>
        <begin position="12"/>
        <end position="22"/>
    </location>
</feature>